<accession>A0A6I6JGN3</accession>
<sequence>MADLKRWSRDEISRMRKEMDRLFDDLCVDFDLPAMFCRMAGDLDLREEGNALVVRLELGNINPDNVDVSVFERRLIISVNSTAQNGSRIENHVFRKEIRLPCIVQPKDVNAEFKNGVLEVRLPKCPTQIGQLVKIIRR</sequence>
<keyword evidence="1" id="KW-0346">Stress response</keyword>
<dbReference type="PANTHER" id="PTHR46733:SF4">
    <property type="entry name" value="HEAT SHOCK PROTEIN 21, CHLOROPLASTIC"/>
    <property type="match status" value="1"/>
</dbReference>
<dbReference type="KEGG" id="psel:GM415_14760"/>
<protein>
    <submittedName>
        <fullName evidence="5">Hsp20 family protein</fullName>
    </submittedName>
</protein>
<evidence type="ECO:0000256" key="1">
    <source>
        <dbReference type="ARBA" id="ARBA00023016"/>
    </source>
</evidence>
<dbReference type="PANTHER" id="PTHR46733">
    <property type="entry name" value="26.5 KDA HEAT SHOCK PROTEIN, MITOCHONDRIAL"/>
    <property type="match status" value="1"/>
</dbReference>
<dbReference type="SUPFAM" id="SSF49764">
    <property type="entry name" value="HSP20-like chaperones"/>
    <property type="match status" value="1"/>
</dbReference>
<keyword evidence="6" id="KW-1185">Reference proteome</keyword>
<evidence type="ECO:0000256" key="2">
    <source>
        <dbReference type="PROSITE-ProRule" id="PRU00285"/>
    </source>
</evidence>
<dbReference type="InterPro" id="IPR002068">
    <property type="entry name" value="A-crystallin/Hsp20_dom"/>
</dbReference>
<dbReference type="EMBL" id="CP046400">
    <property type="protein sequence ID" value="QGY41331.1"/>
    <property type="molecule type" value="Genomic_DNA"/>
</dbReference>
<dbReference type="PROSITE" id="PS01031">
    <property type="entry name" value="SHSP"/>
    <property type="match status" value="1"/>
</dbReference>
<dbReference type="Pfam" id="PF00011">
    <property type="entry name" value="HSP20"/>
    <property type="match status" value="1"/>
</dbReference>
<feature type="domain" description="SHSP" evidence="4">
    <location>
        <begin position="34"/>
        <end position="138"/>
    </location>
</feature>
<evidence type="ECO:0000313" key="6">
    <source>
        <dbReference type="Proteomes" id="UP000428328"/>
    </source>
</evidence>
<dbReference type="Proteomes" id="UP000428328">
    <property type="component" value="Chromosome"/>
</dbReference>
<dbReference type="InterPro" id="IPR008978">
    <property type="entry name" value="HSP20-like_chaperone"/>
</dbReference>
<dbReference type="CDD" id="cd06464">
    <property type="entry name" value="ACD_sHsps-like"/>
    <property type="match status" value="1"/>
</dbReference>
<dbReference type="RefSeq" id="WP_158949504.1">
    <property type="nucleotide sequence ID" value="NZ_CP046400.1"/>
</dbReference>
<dbReference type="AlphaFoldDB" id="A0A6I6JGN3"/>
<gene>
    <name evidence="5" type="ORF">GM415_14760</name>
</gene>
<comment type="similarity">
    <text evidence="2 3">Belongs to the small heat shock protein (HSP20) family.</text>
</comment>
<organism evidence="5 6">
    <name type="scientific">Pseudodesulfovibrio cashew</name>
    <dbReference type="NCBI Taxonomy" id="2678688"/>
    <lineage>
        <taxon>Bacteria</taxon>
        <taxon>Pseudomonadati</taxon>
        <taxon>Thermodesulfobacteriota</taxon>
        <taxon>Desulfovibrionia</taxon>
        <taxon>Desulfovibrionales</taxon>
        <taxon>Desulfovibrionaceae</taxon>
    </lineage>
</organism>
<proteinExistence type="inferred from homology"/>
<name>A0A6I6JGN3_9BACT</name>
<dbReference type="GO" id="GO:0009408">
    <property type="term" value="P:response to heat"/>
    <property type="evidence" value="ECO:0007669"/>
    <property type="project" value="InterPro"/>
</dbReference>
<dbReference type="InterPro" id="IPR044587">
    <property type="entry name" value="HSP21-like"/>
</dbReference>
<evidence type="ECO:0000256" key="3">
    <source>
        <dbReference type="RuleBase" id="RU003616"/>
    </source>
</evidence>
<evidence type="ECO:0000313" key="5">
    <source>
        <dbReference type="EMBL" id="QGY41331.1"/>
    </source>
</evidence>
<reference evidence="5 6" key="1">
    <citation type="submission" date="2019-11" db="EMBL/GenBank/DDBJ databases">
        <authorList>
            <person name="Zheng R.K."/>
            <person name="Sun C.M."/>
        </authorList>
    </citation>
    <scope>NUCLEOTIDE SEQUENCE [LARGE SCALE GENOMIC DNA]</scope>
    <source>
        <strain evidence="5 6">SRB007</strain>
    </source>
</reference>
<dbReference type="Gene3D" id="2.60.40.790">
    <property type="match status" value="1"/>
</dbReference>
<evidence type="ECO:0000259" key="4">
    <source>
        <dbReference type="PROSITE" id="PS01031"/>
    </source>
</evidence>